<evidence type="ECO:0000313" key="8">
    <source>
        <dbReference type="EMBL" id="ABJ85484.1"/>
    </source>
</evidence>
<sequence precursor="true">MPNCKSKRTIDFMKLLALAVAALIPCIAASPDVDKNKTMGNPNAPLMFELYSDFMCPHCKVMHETILPSIVQDYVKSGKAYLIFREFPLQIPQHVYSRAAAALAVAAGRVGKYQAVNDALFKTQNSWGQTGRLWEAVAPVLTPDEQKKVQALANDPSVLAEVQGDVDRGMKAQVNETPTLMITYKMKQQPWAKWADYSFFKSYVDGLLKN</sequence>
<feature type="signal peptide" evidence="6">
    <location>
        <begin position="1"/>
        <end position="28"/>
    </location>
</feature>
<dbReference type="eggNOG" id="COG1651">
    <property type="taxonomic scope" value="Bacteria"/>
</dbReference>
<evidence type="ECO:0000256" key="1">
    <source>
        <dbReference type="ARBA" id="ARBA00005791"/>
    </source>
</evidence>
<dbReference type="STRING" id="234267.Acid_4523"/>
<accession>Q01XY1</accession>
<organism evidence="8">
    <name type="scientific">Solibacter usitatus (strain Ellin6076)</name>
    <dbReference type="NCBI Taxonomy" id="234267"/>
    <lineage>
        <taxon>Bacteria</taxon>
        <taxon>Pseudomonadati</taxon>
        <taxon>Acidobacteriota</taxon>
        <taxon>Terriglobia</taxon>
        <taxon>Bryobacterales</taxon>
        <taxon>Solibacteraceae</taxon>
        <taxon>Candidatus Solibacter</taxon>
    </lineage>
</organism>
<proteinExistence type="inferred from homology"/>
<gene>
    <name evidence="8" type="ordered locus">Acid_4523</name>
</gene>
<keyword evidence="5" id="KW-0676">Redox-active center</keyword>
<dbReference type="KEGG" id="sus:Acid_4523"/>
<dbReference type="Gene3D" id="3.40.30.10">
    <property type="entry name" value="Glutaredoxin"/>
    <property type="match status" value="1"/>
</dbReference>
<evidence type="ECO:0000256" key="6">
    <source>
        <dbReference type="SAM" id="SignalP"/>
    </source>
</evidence>
<comment type="similarity">
    <text evidence="1">Belongs to the thioredoxin family. DsbA subfamily.</text>
</comment>
<dbReference type="EMBL" id="CP000473">
    <property type="protein sequence ID" value="ABJ85484.1"/>
    <property type="molecule type" value="Genomic_DNA"/>
</dbReference>
<dbReference type="CDD" id="cd02972">
    <property type="entry name" value="DsbA_family"/>
    <property type="match status" value="1"/>
</dbReference>
<dbReference type="AlphaFoldDB" id="Q01XY1"/>
<evidence type="ECO:0000256" key="5">
    <source>
        <dbReference type="ARBA" id="ARBA00023284"/>
    </source>
</evidence>
<reference evidence="8" key="1">
    <citation type="submission" date="2006-10" db="EMBL/GenBank/DDBJ databases">
        <title>Complete sequence of Solibacter usitatus Ellin6076.</title>
        <authorList>
            <consortium name="US DOE Joint Genome Institute"/>
            <person name="Copeland A."/>
            <person name="Lucas S."/>
            <person name="Lapidus A."/>
            <person name="Barry K."/>
            <person name="Detter J.C."/>
            <person name="Glavina del Rio T."/>
            <person name="Hammon N."/>
            <person name="Israni S."/>
            <person name="Dalin E."/>
            <person name="Tice H."/>
            <person name="Pitluck S."/>
            <person name="Thompson L.S."/>
            <person name="Brettin T."/>
            <person name="Bruce D."/>
            <person name="Han C."/>
            <person name="Tapia R."/>
            <person name="Gilna P."/>
            <person name="Schmutz J."/>
            <person name="Larimer F."/>
            <person name="Land M."/>
            <person name="Hauser L."/>
            <person name="Kyrpides N."/>
            <person name="Mikhailova N."/>
            <person name="Janssen P.H."/>
            <person name="Kuske C.R."/>
            <person name="Richardson P."/>
        </authorList>
    </citation>
    <scope>NUCLEOTIDE SEQUENCE</scope>
    <source>
        <strain evidence="8">Ellin6076</strain>
    </source>
</reference>
<dbReference type="SUPFAM" id="SSF52833">
    <property type="entry name" value="Thioredoxin-like"/>
    <property type="match status" value="1"/>
</dbReference>
<protein>
    <submittedName>
        <fullName evidence="8">Twin-arginine translocation pathway signal</fullName>
    </submittedName>
</protein>
<dbReference type="InParanoid" id="Q01XY1"/>
<dbReference type="PANTHER" id="PTHR13887">
    <property type="entry name" value="GLUTATHIONE S-TRANSFERASE KAPPA"/>
    <property type="match status" value="1"/>
</dbReference>
<evidence type="ECO:0000256" key="2">
    <source>
        <dbReference type="ARBA" id="ARBA00022729"/>
    </source>
</evidence>
<evidence type="ECO:0000256" key="4">
    <source>
        <dbReference type="ARBA" id="ARBA00023157"/>
    </source>
</evidence>
<dbReference type="GO" id="GO:0016491">
    <property type="term" value="F:oxidoreductase activity"/>
    <property type="evidence" value="ECO:0007669"/>
    <property type="project" value="UniProtKB-KW"/>
</dbReference>
<dbReference type="InterPro" id="IPR036249">
    <property type="entry name" value="Thioredoxin-like_sf"/>
</dbReference>
<dbReference type="HOGENOM" id="CLU_000288_47_5_0"/>
<keyword evidence="4" id="KW-1015">Disulfide bond</keyword>
<dbReference type="PANTHER" id="PTHR13887:SF14">
    <property type="entry name" value="DISULFIDE BOND FORMATION PROTEIN D"/>
    <property type="match status" value="1"/>
</dbReference>
<feature type="domain" description="Thioredoxin-like fold" evidence="7">
    <location>
        <begin position="36"/>
        <end position="185"/>
    </location>
</feature>
<keyword evidence="3" id="KW-0560">Oxidoreductase</keyword>
<keyword evidence="2 6" id="KW-0732">Signal</keyword>
<feature type="chain" id="PRO_5004162875" evidence="6">
    <location>
        <begin position="29"/>
        <end position="210"/>
    </location>
</feature>
<dbReference type="InterPro" id="IPR012336">
    <property type="entry name" value="Thioredoxin-like_fold"/>
</dbReference>
<evidence type="ECO:0000256" key="3">
    <source>
        <dbReference type="ARBA" id="ARBA00023002"/>
    </source>
</evidence>
<evidence type="ECO:0000259" key="7">
    <source>
        <dbReference type="Pfam" id="PF13462"/>
    </source>
</evidence>
<dbReference type="Pfam" id="PF13462">
    <property type="entry name" value="Thioredoxin_4"/>
    <property type="match status" value="1"/>
</dbReference>
<name>Q01XY1_SOLUE</name>